<dbReference type="SUPFAM" id="SSF48498">
    <property type="entry name" value="Tetracyclin repressor-like, C-terminal domain"/>
    <property type="match status" value="1"/>
</dbReference>
<name>A0A1H0DHX4_ALLAB</name>
<keyword evidence="2 4" id="KW-0238">DNA-binding</keyword>
<dbReference type="Gene3D" id="1.10.10.60">
    <property type="entry name" value="Homeodomain-like"/>
    <property type="match status" value="1"/>
</dbReference>
<dbReference type="PROSITE" id="PS50977">
    <property type="entry name" value="HTH_TETR_2"/>
    <property type="match status" value="1"/>
</dbReference>
<dbReference type="OrthoDB" id="2570341at2"/>
<evidence type="ECO:0000259" key="6">
    <source>
        <dbReference type="PROSITE" id="PS50977"/>
    </source>
</evidence>
<keyword evidence="8" id="KW-1185">Reference proteome</keyword>
<dbReference type="GO" id="GO:0003700">
    <property type="term" value="F:DNA-binding transcription factor activity"/>
    <property type="evidence" value="ECO:0007669"/>
    <property type="project" value="InterPro"/>
</dbReference>
<dbReference type="Pfam" id="PF02909">
    <property type="entry name" value="TetR_C_1"/>
    <property type="match status" value="1"/>
</dbReference>
<dbReference type="InterPro" id="IPR001647">
    <property type="entry name" value="HTH_TetR"/>
</dbReference>
<feature type="domain" description="HTH tetR-type" evidence="6">
    <location>
        <begin position="83"/>
        <end position="143"/>
    </location>
</feature>
<keyword evidence="1" id="KW-0805">Transcription regulation</keyword>
<dbReference type="InterPro" id="IPR009057">
    <property type="entry name" value="Homeodomain-like_sf"/>
</dbReference>
<gene>
    <name evidence="7" type="ORF">SAMN04489726_7825</name>
</gene>
<accession>A0A1H0DHX4</accession>
<sequence>MTPPYRSIAAAIRARIEAGELRPGERVPSTRALTREWGVAMATAAKALDLLRQEGLVEAHPGAGTVVRSRGAKPRREPPPGQTLTRFRITTTAIRVADAEGLEAVSMRRLATELAAGPMSLYRHIAGKEELVHLMLRQVFRTRPLPDPPPRGWRERLAVVCRLQWALYRAHPWLPELISVTRPLLIPEAMLHTEWTMEALHGLPLTKEEQAREALTLPAFVRGLALSGAAEQAAVRATGLTTNQWWLEHEAEVRALFASGRFPRLAALSTGVPENLDVLFEHALRRHLAGIEARLRAP</sequence>
<dbReference type="Gene3D" id="1.10.357.10">
    <property type="entry name" value="Tetracycline Repressor, domain 2"/>
    <property type="match status" value="1"/>
</dbReference>
<reference evidence="7 8" key="1">
    <citation type="submission" date="2016-10" db="EMBL/GenBank/DDBJ databases">
        <authorList>
            <person name="de Groot N.N."/>
        </authorList>
    </citation>
    <scope>NUCLEOTIDE SEQUENCE [LARGE SCALE GENOMIC DNA]</scope>
    <source>
        <strain evidence="7 8">DSM 44149</strain>
    </source>
</reference>
<dbReference type="Pfam" id="PF00392">
    <property type="entry name" value="GntR"/>
    <property type="match status" value="1"/>
</dbReference>
<dbReference type="InterPro" id="IPR004111">
    <property type="entry name" value="Repressor_TetR_C"/>
</dbReference>
<dbReference type="PANTHER" id="PTHR44846:SF17">
    <property type="entry name" value="GNTR-FAMILY TRANSCRIPTIONAL REGULATOR"/>
    <property type="match status" value="1"/>
</dbReference>
<evidence type="ECO:0000259" key="5">
    <source>
        <dbReference type="PROSITE" id="PS50949"/>
    </source>
</evidence>
<dbReference type="Gene3D" id="1.10.10.10">
    <property type="entry name" value="Winged helix-like DNA-binding domain superfamily/Winged helix DNA-binding domain"/>
    <property type="match status" value="1"/>
</dbReference>
<dbReference type="EMBL" id="LT629701">
    <property type="protein sequence ID" value="SDN69867.1"/>
    <property type="molecule type" value="Genomic_DNA"/>
</dbReference>
<evidence type="ECO:0000256" key="4">
    <source>
        <dbReference type="PROSITE-ProRule" id="PRU00335"/>
    </source>
</evidence>
<feature type="DNA-binding region" description="H-T-H motif" evidence="4">
    <location>
        <begin position="106"/>
        <end position="125"/>
    </location>
</feature>
<dbReference type="PANTHER" id="PTHR44846">
    <property type="entry name" value="MANNOSYL-D-GLYCERATE TRANSPORT/METABOLISM SYSTEM REPRESSOR MNGR-RELATED"/>
    <property type="match status" value="1"/>
</dbReference>
<feature type="domain" description="HTH gntR-type" evidence="5">
    <location>
        <begin position="2"/>
        <end position="70"/>
    </location>
</feature>
<evidence type="ECO:0000256" key="2">
    <source>
        <dbReference type="ARBA" id="ARBA00023125"/>
    </source>
</evidence>
<proteinExistence type="predicted"/>
<dbReference type="AlphaFoldDB" id="A0A1H0DHX4"/>
<dbReference type="PROSITE" id="PS50949">
    <property type="entry name" value="HTH_GNTR"/>
    <property type="match status" value="1"/>
</dbReference>
<dbReference type="CDD" id="cd07377">
    <property type="entry name" value="WHTH_GntR"/>
    <property type="match status" value="1"/>
</dbReference>
<dbReference type="Proteomes" id="UP000183376">
    <property type="component" value="Chromosome I"/>
</dbReference>
<dbReference type="SUPFAM" id="SSF46689">
    <property type="entry name" value="Homeodomain-like"/>
    <property type="match status" value="1"/>
</dbReference>
<dbReference type="InterPro" id="IPR036390">
    <property type="entry name" value="WH_DNA-bd_sf"/>
</dbReference>
<dbReference type="InterPro" id="IPR036271">
    <property type="entry name" value="Tet_transcr_reg_TetR-rel_C_sf"/>
</dbReference>
<dbReference type="SMART" id="SM00345">
    <property type="entry name" value="HTH_GNTR"/>
    <property type="match status" value="1"/>
</dbReference>
<dbReference type="GO" id="GO:0045892">
    <property type="term" value="P:negative regulation of DNA-templated transcription"/>
    <property type="evidence" value="ECO:0007669"/>
    <property type="project" value="InterPro"/>
</dbReference>
<dbReference type="InterPro" id="IPR000524">
    <property type="entry name" value="Tscrpt_reg_HTH_GntR"/>
</dbReference>
<organism evidence="7 8">
    <name type="scientific">Allokutzneria albata</name>
    <name type="common">Kibdelosporangium albatum</name>
    <dbReference type="NCBI Taxonomy" id="211114"/>
    <lineage>
        <taxon>Bacteria</taxon>
        <taxon>Bacillati</taxon>
        <taxon>Actinomycetota</taxon>
        <taxon>Actinomycetes</taxon>
        <taxon>Pseudonocardiales</taxon>
        <taxon>Pseudonocardiaceae</taxon>
        <taxon>Allokutzneria</taxon>
    </lineage>
</organism>
<dbReference type="SUPFAM" id="SSF46785">
    <property type="entry name" value="Winged helix' DNA-binding domain"/>
    <property type="match status" value="1"/>
</dbReference>
<evidence type="ECO:0000313" key="7">
    <source>
        <dbReference type="EMBL" id="SDN69867.1"/>
    </source>
</evidence>
<dbReference type="RefSeq" id="WP_030430096.1">
    <property type="nucleotide sequence ID" value="NZ_JOEF01000010.1"/>
</dbReference>
<protein>
    <submittedName>
        <fullName evidence="7">Regulatory protein, tetR family</fullName>
    </submittedName>
</protein>
<dbReference type="Pfam" id="PF00440">
    <property type="entry name" value="TetR_N"/>
    <property type="match status" value="1"/>
</dbReference>
<evidence type="ECO:0000313" key="8">
    <source>
        <dbReference type="Proteomes" id="UP000183376"/>
    </source>
</evidence>
<dbReference type="STRING" id="211114.SAMN04489726_7825"/>
<dbReference type="InterPro" id="IPR036388">
    <property type="entry name" value="WH-like_DNA-bd_sf"/>
</dbReference>
<dbReference type="GO" id="GO:0003677">
    <property type="term" value="F:DNA binding"/>
    <property type="evidence" value="ECO:0007669"/>
    <property type="project" value="UniProtKB-UniRule"/>
</dbReference>
<dbReference type="InterPro" id="IPR050679">
    <property type="entry name" value="Bact_HTH_transcr_reg"/>
</dbReference>
<evidence type="ECO:0000256" key="3">
    <source>
        <dbReference type="ARBA" id="ARBA00023163"/>
    </source>
</evidence>
<dbReference type="eggNOG" id="COG1725">
    <property type="taxonomic scope" value="Bacteria"/>
</dbReference>
<keyword evidence="3" id="KW-0804">Transcription</keyword>
<evidence type="ECO:0000256" key="1">
    <source>
        <dbReference type="ARBA" id="ARBA00023015"/>
    </source>
</evidence>